<dbReference type="EMBL" id="JARBHB010000002">
    <property type="protein sequence ID" value="KAJ8893549.1"/>
    <property type="molecule type" value="Genomic_DNA"/>
</dbReference>
<dbReference type="Proteomes" id="UP001159363">
    <property type="component" value="Chromosome 2"/>
</dbReference>
<keyword evidence="3" id="KW-1185">Reference proteome</keyword>
<accession>A0ABQ9IA62</accession>
<gene>
    <name evidence="2" type="ORF">PR048_006147</name>
</gene>
<comment type="caution">
    <text evidence="2">The sequence shown here is derived from an EMBL/GenBank/DDBJ whole genome shotgun (WGS) entry which is preliminary data.</text>
</comment>
<protein>
    <submittedName>
        <fullName evidence="2">Uncharacterized protein</fullName>
    </submittedName>
</protein>
<evidence type="ECO:0000313" key="3">
    <source>
        <dbReference type="Proteomes" id="UP001159363"/>
    </source>
</evidence>
<evidence type="ECO:0000256" key="1">
    <source>
        <dbReference type="SAM" id="MobiDB-lite"/>
    </source>
</evidence>
<evidence type="ECO:0000313" key="2">
    <source>
        <dbReference type="EMBL" id="KAJ8893549.1"/>
    </source>
</evidence>
<reference evidence="2 3" key="1">
    <citation type="submission" date="2023-02" db="EMBL/GenBank/DDBJ databases">
        <title>LHISI_Scaffold_Assembly.</title>
        <authorList>
            <person name="Stuart O.P."/>
            <person name="Cleave R."/>
            <person name="Magrath M.J.L."/>
            <person name="Mikheyev A.S."/>
        </authorList>
    </citation>
    <scope>NUCLEOTIDE SEQUENCE [LARGE SCALE GENOMIC DNA]</scope>
    <source>
        <strain evidence="2">Daus_M_001</strain>
        <tissue evidence="2">Leg muscle</tissue>
    </source>
</reference>
<name>A0ABQ9IA62_9NEOP</name>
<organism evidence="2 3">
    <name type="scientific">Dryococelus australis</name>
    <dbReference type="NCBI Taxonomy" id="614101"/>
    <lineage>
        <taxon>Eukaryota</taxon>
        <taxon>Metazoa</taxon>
        <taxon>Ecdysozoa</taxon>
        <taxon>Arthropoda</taxon>
        <taxon>Hexapoda</taxon>
        <taxon>Insecta</taxon>
        <taxon>Pterygota</taxon>
        <taxon>Neoptera</taxon>
        <taxon>Polyneoptera</taxon>
        <taxon>Phasmatodea</taxon>
        <taxon>Verophasmatodea</taxon>
        <taxon>Anareolatae</taxon>
        <taxon>Phasmatidae</taxon>
        <taxon>Eurycanthinae</taxon>
        <taxon>Dryococelus</taxon>
    </lineage>
</organism>
<proteinExistence type="predicted"/>
<sequence length="560" mass="62605">MEHKDVFWGGSERVVSPRNSLSWKTHTLNCGLEGTGCIALGRFCISQCWIDSKCKEPVISDKGAFWAVLGGGRGKGSPRRNVPIPSYRAMAEGLMKRRGMVQHMTLRRACVDVVDTWPACLPPLQTGFTPRPAHSRIFAIGSRAGRCRWSAGFSGDLPFPPSLHSGAAPYSSKLPSLAAKTWLLRAAQISSLTQPLYVVGPTKTSILQIHTRINKLKEQHPTQTTLHRHHHNTDTNIKNTTDTSRKRQQTRSAPLSPEKMTGGGFKGLTATGRQQLGRRMPVLRAGSAVRMVAAARARTHTRHSGLPSHGFASARAPVCERERERVWRAPAADSHAYLGRHRDVNCYVPKGPDWKNKGFCSDLFARLACSPPTNAIRAQSPAMSPDFRMWESYRRRVFSGISRFHRNFIPAPLHTSITLIGSQDHAVSTNKKYPMSYTLKIKRGQICTSPTTYIKVFCVSEVLRQGCPKGNIGTSTKLLAALMLKTPYSREFFQMFEPVLPVYRWLPCPPCCMSLTLTFDLDSVTLDLKNPTLLARRRFAKRAFPFYYSFSNKIKVELRA</sequence>
<feature type="region of interest" description="Disordered" evidence="1">
    <location>
        <begin position="219"/>
        <end position="266"/>
    </location>
</feature>